<protein>
    <submittedName>
        <fullName evidence="2">DUF2258 domain-containing protein</fullName>
    </submittedName>
</protein>
<dbReference type="Pfam" id="PF20754">
    <property type="entry name" value="Thermo-DBP"/>
    <property type="match status" value="1"/>
</dbReference>
<feature type="domain" description="Thermo-DBP-RP2-like C-terminal" evidence="1">
    <location>
        <begin position="121"/>
        <end position="220"/>
    </location>
</feature>
<proteinExistence type="predicted"/>
<name>A0A7C2VMS9_9CREN</name>
<dbReference type="InterPro" id="IPR017140">
    <property type="entry name" value="ThermoDBP-RPs_arc"/>
</dbReference>
<accession>A0A7C2VMS9</accession>
<organism evidence="2">
    <name type="scientific">Ignisphaera aggregans</name>
    <dbReference type="NCBI Taxonomy" id="334771"/>
    <lineage>
        <taxon>Archaea</taxon>
        <taxon>Thermoproteota</taxon>
        <taxon>Thermoprotei</taxon>
        <taxon>Desulfurococcales</taxon>
        <taxon>Desulfurococcaceae</taxon>
        <taxon>Ignisphaera</taxon>
    </lineage>
</organism>
<reference evidence="2" key="1">
    <citation type="journal article" date="2020" name="mSystems">
        <title>Genome- and Community-Level Interaction Insights into Carbon Utilization and Element Cycling Functions of Hydrothermarchaeota in Hydrothermal Sediment.</title>
        <authorList>
            <person name="Zhou Z."/>
            <person name="Liu Y."/>
            <person name="Xu W."/>
            <person name="Pan J."/>
            <person name="Luo Z.H."/>
            <person name="Li M."/>
        </authorList>
    </citation>
    <scope>NUCLEOTIDE SEQUENCE [LARGE SCALE GENOMIC DNA]</scope>
    <source>
        <strain evidence="2">SpSt-16</strain>
    </source>
</reference>
<evidence type="ECO:0000259" key="1">
    <source>
        <dbReference type="Pfam" id="PF20754"/>
    </source>
</evidence>
<dbReference type="AlphaFoldDB" id="A0A7C2VMS9"/>
<dbReference type="Pfam" id="PF10015">
    <property type="entry name" value="ThermoDBP-RP_arch"/>
    <property type="match status" value="1"/>
</dbReference>
<sequence>MPRLSSGFVIAGAYADKIRRTVFAQLRDLVKKDKEWGQRIALAVAQLNKFLYTLLVEQLKIDKGDVVRIRIDYDVDEQNKSLTWRWETLTVEAFKRIPQDEVDRIVKTLTPKAVEISTAAVAYTVEKLGETFDGDLVFTIKLGDRDVGAAIVTMVTDNVAVLKRGAVLEPTPAVFDKVRLDIPPEGSVEKVLQNTLSTVMQTARHVDVNEAFNMVNAIRERVSAKPMTKVEEGEELTEE</sequence>
<comment type="caution">
    <text evidence="2">The sequence shown here is derived from an EMBL/GenBank/DDBJ whole genome shotgun (WGS) entry which is preliminary data.</text>
</comment>
<gene>
    <name evidence="2" type="ORF">ENO77_05170</name>
</gene>
<evidence type="ECO:0000313" key="2">
    <source>
        <dbReference type="EMBL" id="HEW53527.1"/>
    </source>
</evidence>
<dbReference type="EMBL" id="DSGT01000014">
    <property type="protein sequence ID" value="HEW53527.1"/>
    <property type="molecule type" value="Genomic_DNA"/>
</dbReference>
<dbReference type="InterPro" id="IPR049325">
    <property type="entry name" value="Thermo-DBP2-like_C"/>
</dbReference>